<dbReference type="Gene3D" id="1.25.40.10">
    <property type="entry name" value="Tetratricopeptide repeat domain"/>
    <property type="match status" value="1"/>
</dbReference>
<keyword evidence="1" id="KW-0812">Transmembrane</keyword>
<dbReference type="InterPro" id="IPR011990">
    <property type="entry name" value="TPR-like_helical_dom_sf"/>
</dbReference>
<gene>
    <name evidence="2" type="ORF">J3U88_17420</name>
</gene>
<dbReference type="SUPFAM" id="SSF48452">
    <property type="entry name" value="TPR-like"/>
    <property type="match status" value="1"/>
</dbReference>
<name>A0A8J7QA58_9BACT</name>
<keyword evidence="3" id="KW-1185">Reference proteome</keyword>
<dbReference type="Proteomes" id="UP000664417">
    <property type="component" value="Unassembled WGS sequence"/>
</dbReference>
<keyword evidence="1" id="KW-1133">Transmembrane helix</keyword>
<comment type="caution">
    <text evidence="2">The sequence shown here is derived from an EMBL/GenBank/DDBJ whole genome shotgun (WGS) entry which is preliminary data.</text>
</comment>
<protein>
    <submittedName>
        <fullName evidence="2">Uncharacterized protein</fullName>
    </submittedName>
</protein>
<keyword evidence="1" id="KW-0472">Membrane</keyword>
<dbReference type="EMBL" id="JAFREP010000016">
    <property type="protein sequence ID" value="MBO1320259.1"/>
    <property type="molecule type" value="Genomic_DNA"/>
</dbReference>
<dbReference type="AlphaFoldDB" id="A0A8J7QA58"/>
<reference evidence="2" key="1">
    <citation type="submission" date="2021-03" db="EMBL/GenBank/DDBJ databases">
        <authorList>
            <person name="Wang G."/>
        </authorList>
    </citation>
    <scope>NUCLEOTIDE SEQUENCE</scope>
    <source>
        <strain evidence="2">KCTC 12899</strain>
    </source>
</reference>
<accession>A0A8J7QA58</accession>
<feature type="transmembrane region" description="Helical" evidence="1">
    <location>
        <begin position="200"/>
        <end position="226"/>
    </location>
</feature>
<proteinExistence type="predicted"/>
<evidence type="ECO:0000313" key="3">
    <source>
        <dbReference type="Proteomes" id="UP000664417"/>
    </source>
</evidence>
<sequence>MAVANGEPKKKRHRWFEEFLLSLDPRKPYSTGDIVSEWEGNQQISREMQVKHDKNPKVAQPSLSRYMPERYRMFIKSSSDPNPEASPTALIYQPVKTEIYKPTGHEQQIYLGAQYAWVAADQLGLEQPMPEEEVLELLEKVLESETSESVKQVENSNVFVEDSVESTQAVSVLDGGHAGIGRSEPVKVKKRSLRKRFLRWRVPLSFAMSALSLVVCVGVVGGSVYFKSYPELEQLKKAHEEGGLGAVKRLAKQNKNKKSLGQLITVAWAKVHDPDESIEEIQSLIKPLHDHPNPGWQAKGHYLLGVSYLVRRKVHESMESFSKSETNLAGTRSQVNDLRDTYLGLAECYFFLGDSDGVLKNTKKATLLQTMHHKGKVHHHMSKYWLLERDLEKSIEESLKSIQLSYIENDKTYLAVYLAHHALLLISKGELEESFNLLKKAQLITINQNNPTLLEYILSYEQLWAQEMKLPISNLSSEPLKGTFPNNRYYIEMIQSLAMEAN</sequence>
<evidence type="ECO:0000313" key="2">
    <source>
        <dbReference type="EMBL" id="MBO1320259.1"/>
    </source>
</evidence>
<evidence type="ECO:0000256" key="1">
    <source>
        <dbReference type="SAM" id="Phobius"/>
    </source>
</evidence>
<dbReference type="RefSeq" id="WP_207860213.1">
    <property type="nucleotide sequence ID" value="NZ_JAFREP010000016.1"/>
</dbReference>
<organism evidence="2 3">
    <name type="scientific">Acanthopleuribacter pedis</name>
    <dbReference type="NCBI Taxonomy" id="442870"/>
    <lineage>
        <taxon>Bacteria</taxon>
        <taxon>Pseudomonadati</taxon>
        <taxon>Acidobacteriota</taxon>
        <taxon>Holophagae</taxon>
        <taxon>Acanthopleuribacterales</taxon>
        <taxon>Acanthopleuribacteraceae</taxon>
        <taxon>Acanthopleuribacter</taxon>
    </lineage>
</organism>